<organism evidence="1 2">
    <name type="scientific">Thermocoleostomius sinensis A174</name>
    <dbReference type="NCBI Taxonomy" id="2016057"/>
    <lineage>
        <taxon>Bacteria</taxon>
        <taxon>Bacillati</taxon>
        <taxon>Cyanobacteriota</taxon>
        <taxon>Cyanophyceae</taxon>
        <taxon>Oculatellales</taxon>
        <taxon>Oculatellaceae</taxon>
        <taxon>Thermocoleostomius</taxon>
    </lineage>
</organism>
<protein>
    <submittedName>
        <fullName evidence="1">Uncharacterized protein</fullName>
    </submittedName>
</protein>
<gene>
    <name evidence="1" type="ORF">OXH18_12595</name>
</gene>
<evidence type="ECO:0000313" key="1">
    <source>
        <dbReference type="EMBL" id="WAL58036.1"/>
    </source>
</evidence>
<accession>A0A9E9C2N5</accession>
<sequence>MAKNYRLSLGDIVRLKHPYRSQDWAARKSSSWRGFEFGIVAEFGDDEKVSLFLYDADGQLFLVPALSPQALVIPTYVEFDVTELVRYEIVTESGYSSLE</sequence>
<dbReference type="EMBL" id="CP113797">
    <property type="protein sequence ID" value="WAL58036.1"/>
    <property type="molecule type" value="Genomic_DNA"/>
</dbReference>
<dbReference type="KEGG" id="tsin:OXH18_12595"/>
<dbReference type="AlphaFoldDB" id="A0A9E9C2N5"/>
<dbReference type="Proteomes" id="UP001163152">
    <property type="component" value="Chromosome"/>
</dbReference>
<reference evidence="1" key="1">
    <citation type="submission" date="2022-12" db="EMBL/GenBank/DDBJ databases">
        <title>Polyphasic identification of a Novel Hot-Spring Cyanobacterium Ocullathermofonsia sinensis gen nov. sp. nov. and Genomic Insights on its Adaptations to the Thermal Habitat.</title>
        <authorList>
            <person name="Daroch M."/>
            <person name="Tang J."/>
            <person name="Jiang Y."/>
        </authorList>
    </citation>
    <scope>NUCLEOTIDE SEQUENCE</scope>
    <source>
        <strain evidence="1">PKUAC-SCTA174</strain>
    </source>
</reference>
<dbReference type="RefSeq" id="WP_268607432.1">
    <property type="nucleotide sequence ID" value="NZ_CP113797.1"/>
</dbReference>
<name>A0A9E9C2N5_9CYAN</name>
<evidence type="ECO:0000313" key="2">
    <source>
        <dbReference type="Proteomes" id="UP001163152"/>
    </source>
</evidence>
<keyword evidence="2" id="KW-1185">Reference proteome</keyword>
<proteinExistence type="predicted"/>